<dbReference type="STRING" id="695939.SAMN00790413_02416"/>
<dbReference type="RefSeq" id="WP_084049688.1">
    <property type="nucleotide sequence ID" value="NZ_FWWU01000009.1"/>
</dbReference>
<organism evidence="1 2">
    <name type="scientific">Deinococcus hopiensis KR-140</name>
    <dbReference type="NCBI Taxonomy" id="695939"/>
    <lineage>
        <taxon>Bacteria</taxon>
        <taxon>Thermotogati</taxon>
        <taxon>Deinococcota</taxon>
        <taxon>Deinococci</taxon>
        <taxon>Deinococcales</taxon>
        <taxon>Deinococcaceae</taxon>
        <taxon>Deinococcus</taxon>
    </lineage>
</organism>
<gene>
    <name evidence="1" type="ORF">SAMN00790413_02416</name>
</gene>
<sequence>MRRRPLLFLLLPALALFSAVYVTNARRAQLREGAVYCIARPGQVWGLGPVPAGAAPGCPQSQSYRREVREGFSRVEQYTLPGWRPRALLPVFEKAGFVSHPLMNDSGQSFAVLLNRGPEQVQYAADLQPNGETLIGLSGKP</sequence>
<name>A0A1W1VMS0_9DEIO</name>
<dbReference type="AlphaFoldDB" id="A0A1W1VMS0"/>
<protein>
    <submittedName>
        <fullName evidence="1">Uncharacterized protein</fullName>
    </submittedName>
</protein>
<proteinExistence type="predicted"/>
<dbReference type="OrthoDB" id="74042at2"/>
<reference evidence="1 2" key="1">
    <citation type="submission" date="2017-04" db="EMBL/GenBank/DDBJ databases">
        <authorList>
            <person name="Afonso C.L."/>
            <person name="Miller P.J."/>
            <person name="Scott M.A."/>
            <person name="Spackman E."/>
            <person name="Goraichik I."/>
            <person name="Dimitrov K.M."/>
            <person name="Suarez D.L."/>
            <person name="Swayne D.E."/>
        </authorList>
    </citation>
    <scope>NUCLEOTIDE SEQUENCE [LARGE SCALE GENOMIC DNA]</scope>
    <source>
        <strain evidence="1 2">KR-140</strain>
    </source>
</reference>
<evidence type="ECO:0000313" key="2">
    <source>
        <dbReference type="Proteomes" id="UP000192582"/>
    </source>
</evidence>
<evidence type="ECO:0000313" key="1">
    <source>
        <dbReference type="EMBL" id="SMB94520.1"/>
    </source>
</evidence>
<accession>A0A1W1VMS0</accession>
<dbReference type="EMBL" id="FWWU01000009">
    <property type="protein sequence ID" value="SMB94520.1"/>
    <property type="molecule type" value="Genomic_DNA"/>
</dbReference>
<keyword evidence="2" id="KW-1185">Reference proteome</keyword>
<dbReference type="Proteomes" id="UP000192582">
    <property type="component" value="Unassembled WGS sequence"/>
</dbReference>